<comment type="caution">
    <text evidence="2">The sequence shown here is derived from an EMBL/GenBank/DDBJ whole genome shotgun (WGS) entry which is preliminary data.</text>
</comment>
<accession>A0A9X2P3C9</accession>
<keyword evidence="3" id="KW-1185">Reference proteome</keyword>
<dbReference type="Proteomes" id="UP001142175">
    <property type="component" value="Unassembled WGS sequence"/>
</dbReference>
<keyword evidence="1" id="KW-0732">Signal</keyword>
<gene>
    <name evidence="2" type="ORF">NU887_02300</name>
</gene>
<evidence type="ECO:0000313" key="2">
    <source>
        <dbReference type="EMBL" id="MCR9013846.1"/>
    </source>
</evidence>
<dbReference type="InterPro" id="IPR013783">
    <property type="entry name" value="Ig-like_fold"/>
</dbReference>
<dbReference type="Gene3D" id="2.60.40.10">
    <property type="entry name" value="Immunoglobulins"/>
    <property type="match status" value="1"/>
</dbReference>
<evidence type="ECO:0000256" key="1">
    <source>
        <dbReference type="SAM" id="SignalP"/>
    </source>
</evidence>
<name>A0A9X2P3C9_9BACT</name>
<proteinExistence type="predicted"/>
<organism evidence="2 3">
    <name type="scientific">Aquiflexum gelatinilyticum</name>
    <dbReference type="NCBI Taxonomy" id="2961943"/>
    <lineage>
        <taxon>Bacteria</taxon>
        <taxon>Pseudomonadati</taxon>
        <taxon>Bacteroidota</taxon>
        <taxon>Cytophagia</taxon>
        <taxon>Cytophagales</taxon>
        <taxon>Cyclobacteriaceae</taxon>
        <taxon>Aquiflexum</taxon>
    </lineage>
</organism>
<dbReference type="EMBL" id="JANSUY010000001">
    <property type="protein sequence ID" value="MCR9013846.1"/>
    <property type="molecule type" value="Genomic_DNA"/>
</dbReference>
<protein>
    <submittedName>
        <fullName evidence="2">T9SS type A sorting domain-containing protein</fullName>
    </submittedName>
</protein>
<dbReference type="RefSeq" id="WP_258421738.1">
    <property type="nucleotide sequence ID" value="NZ_JANSUY010000001.1"/>
</dbReference>
<sequence>MKGLSISYITLLLLFVSSPLLGQTYTYNPTKTGCSNSWTDGNCWDKVNIVGCSFNSGSTYPPLVSSASLPGYNSIKNNCTVNVIINEHLTLDPGFDFAFLGPAYNITLAEGVSLNIPRHVYLLERGVLTFLHASGTGAAQINIDGNIYYEKQANLNLGDGTTLEVTNVLNPSTNQYEGILFQVDPQATLRIGGTLSFTNGNSNKVIVEGTFEVMQLNLDAGNSGTTPTAIASKNALVVKGSGSSNVCSGINIKGDSYLLVEPGGALNLVSLELAGSALFDIYGTTQIKSMTVLGDSWMRMFAGSQFDNQSFTKTSGSAKIFKCGTEVALPTTAVGGCTAGYTLISAEEDWDEFTGDWCFRKLPIKLLEEELLYLEESNTVRLNWVTTAEWENSHFEIERSVKGIEDFVQIGIVKGAGWSNEQADYSFEDKDYPMTGDKLYYRIRQVDANGRHSYGKLMTVTPLSLHKSFSSWYLYPNPNNGIKLMVRLGEILPGKEISIRFRIINTFGGTEEYFVSSEGEMNEVLSGLVSNLPKGINILEVQVGERFEMIKFIVD</sequence>
<dbReference type="AlphaFoldDB" id="A0A9X2P3C9"/>
<feature type="signal peptide" evidence="1">
    <location>
        <begin position="1"/>
        <end position="22"/>
    </location>
</feature>
<evidence type="ECO:0000313" key="3">
    <source>
        <dbReference type="Proteomes" id="UP001142175"/>
    </source>
</evidence>
<reference evidence="2" key="1">
    <citation type="submission" date="2022-08" db="EMBL/GenBank/DDBJ databases">
        <authorList>
            <person name="Zhang D."/>
        </authorList>
    </citation>
    <scope>NUCLEOTIDE SEQUENCE</scope>
    <source>
        <strain evidence="2">XJ19-11</strain>
    </source>
</reference>
<feature type="chain" id="PRO_5040787983" evidence="1">
    <location>
        <begin position="23"/>
        <end position="555"/>
    </location>
</feature>